<dbReference type="AlphaFoldDB" id="A0A0E9XK38"/>
<evidence type="ECO:0000313" key="1">
    <source>
        <dbReference type="EMBL" id="JAI03025.1"/>
    </source>
</evidence>
<name>A0A0E9XK38_ANGAN</name>
<protein>
    <submittedName>
        <fullName evidence="1">Uncharacterized protein</fullName>
    </submittedName>
</protein>
<proteinExistence type="predicted"/>
<organism evidence="1">
    <name type="scientific">Anguilla anguilla</name>
    <name type="common">European freshwater eel</name>
    <name type="synonym">Muraena anguilla</name>
    <dbReference type="NCBI Taxonomy" id="7936"/>
    <lineage>
        <taxon>Eukaryota</taxon>
        <taxon>Metazoa</taxon>
        <taxon>Chordata</taxon>
        <taxon>Craniata</taxon>
        <taxon>Vertebrata</taxon>
        <taxon>Euteleostomi</taxon>
        <taxon>Actinopterygii</taxon>
        <taxon>Neopterygii</taxon>
        <taxon>Teleostei</taxon>
        <taxon>Anguilliformes</taxon>
        <taxon>Anguillidae</taxon>
        <taxon>Anguilla</taxon>
    </lineage>
</organism>
<accession>A0A0E9XK38</accession>
<reference evidence="1" key="1">
    <citation type="submission" date="2014-11" db="EMBL/GenBank/DDBJ databases">
        <authorList>
            <person name="Amaro Gonzalez C."/>
        </authorList>
    </citation>
    <scope>NUCLEOTIDE SEQUENCE</scope>
</reference>
<reference evidence="1" key="2">
    <citation type="journal article" date="2015" name="Fish Shellfish Immunol.">
        <title>Early steps in the European eel (Anguilla anguilla)-Vibrio vulnificus interaction in the gills: Role of the RtxA13 toxin.</title>
        <authorList>
            <person name="Callol A."/>
            <person name="Pajuelo D."/>
            <person name="Ebbesson L."/>
            <person name="Teles M."/>
            <person name="MacKenzie S."/>
            <person name="Amaro C."/>
        </authorList>
    </citation>
    <scope>NUCLEOTIDE SEQUENCE</scope>
</reference>
<sequence>MLLAFSLDPETDLSWQPLERRGKRALTQPFVPNAHSENRPLSMWVNDQLTAASSRE</sequence>
<dbReference type="EMBL" id="GBXM01005553">
    <property type="protein sequence ID" value="JAI03025.1"/>
    <property type="molecule type" value="Transcribed_RNA"/>
</dbReference>